<protein>
    <submittedName>
        <fullName evidence="1">Uncharacterized protein</fullName>
    </submittedName>
</protein>
<dbReference type="AlphaFoldDB" id="A0A1X1ERM8"/>
<name>A0A1X1ERM8_PANCY</name>
<sequence length="83" mass="9228">MVSDVQKQAPVTFDTLTLTQAPATFDALAQASVTLDAQKQVLALFCIQNQMASSGNSRKDFFLFPVKSLLLPALYHRDTYLIY</sequence>
<gene>
    <name evidence="1" type="ORF">HA50_04420</name>
</gene>
<accession>A0A1X1ERM8</accession>
<dbReference type="EMBL" id="MLJI01000001">
    <property type="protein sequence ID" value="ORM92642.1"/>
    <property type="molecule type" value="Genomic_DNA"/>
</dbReference>
<proteinExistence type="predicted"/>
<dbReference type="Proteomes" id="UP000193749">
    <property type="component" value="Unassembled WGS sequence"/>
</dbReference>
<evidence type="ECO:0000313" key="2">
    <source>
        <dbReference type="Proteomes" id="UP000193749"/>
    </source>
</evidence>
<organism evidence="1 2">
    <name type="scientific">Pantoea cypripedii</name>
    <name type="common">Pectobacterium cypripedii</name>
    <name type="synonym">Erwinia cypripedii</name>
    <dbReference type="NCBI Taxonomy" id="55209"/>
    <lineage>
        <taxon>Bacteria</taxon>
        <taxon>Pseudomonadati</taxon>
        <taxon>Pseudomonadota</taxon>
        <taxon>Gammaproteobacteria</taxon>
        <taxon>Enterobacterales</taxon>
        <taxon>Erwiniaceae</taxon>
        <taxon>Pantoea</taxon>
    </lineage>
</organism>
<comment type="caution">
    <text evidence="1">The sequence shown here is derived from an EMBL/GenBank/DDBJ whole genome shotgun (WGS) entry which is preliminary data.</text>
</comment>
<reference evidence="1 2" key="1">
    <citation type="journal article" date="2017" name="Antonie Van Leeuwenhoek">
        <title>Phylogenomic resolution of the bacterial genus Pantoea and its relationship with Erwinia and Tatumella.</title>
        <authorList>
            <person name="Palmer M."/>
            <person name="Steenkamp E.T."/>
            <person name="Coetzee M.P."/>
            <person name="Chan W.Y."/>
            <person name="van Zyl E."/>
            <person name="De Maayer P."/>
            <person name="Coutinho T.A."/>
            <person name="Blom J."/>
            <person name="Smits T.H."/>
            <person name="Duffy B."/>
            <person name="Venter S.N."/>
        </authorList>
    </citation>
    <scope>NUCLEOTIDE SEQUENCE [LARGE SCALE GENOMIC DNA]</scope>
    <source>
        <strain evidence="1 2">LMG 2657</strain>
    </source>
</reference>
<evidence type="ECO:0000313" key="1">
    <source>
        <dbReference type="EMBL" id="ORM92642.1"/>
    </source>
</evidence>
<keyword evidence="2" id="KW-1185">Reference proteome</keyword>